<dbReference type="AlphaFoldDB" id="A0AA39NJA4"/>
<dbReference type="Proteomes" id="UP001175227">
    <property type="component" value="Unassembled WGS sequence"/>
</dbReference>
<evidence type="ECO:0000313" key="3">
    <source>
        <dbReference type="Proteomes" id="UP001175227"/>
    </source>
</evidence>
<organism evidence="2 3">
    <name type="scientific">Armillaria novae-zelandiae</name>
    <dbReference type="NCBI Taxonomy" id="153914"/>
    <lineage>
        <taxon>Eukaryota</taxon>
        <taxon>Fungi</taxon>
        <taxon>Dikarya</taxon>
        <taxon>Basidiomycota</taxon>
        <taxon>Agaricomycotina</taxon>
        <taxon>Agaricomycetes</taxon>
        <taxon>Agaricomycetidae</taxon>
        <taxon>Agaricales</taxon>
        <taxon>Marasmiineae</taxon>
        <taxon>Physalacriaceae</taxon>
        <taxon>Armillaria</taxon>
    </lineage>
</organism>
<keyword evidence="1" id="KW-0472">Membrane</keyword>
<gene>
    <name evidence="2" type="ORF">IW261DRAFT_1521091</name>
</gene>
<sequence length="216" mass="24506">MSSPFCHKMNSTTNMSEKKTYDQVANIAEYSGIPYVENLAKVAILCTKWLETKGTNAEYSKELCESIGNTIVTIDTVTRMEKGMAETYFKDISMEIEQYLKGIVRDIPLGMEDYLPQSAPPDHGHIARHITVVIETDQLRDAIQAYKRRVDDLKLDFLIHLTGDCMTSLGEITRMQSMICESRASYFSEILNLPALLLLLLLFLLFLSFVLLSISF</sequence>
<protein>
    <submittedName>
        <fullName evidence="2">Uncharacterized protein</fullName>
    </submittedName>
</protein>
<proteinExistence type="predicted"/>
<keyword evidence="1" id="KW-0812">Transmembrane</keyword>
<evidence type="ECO:0000256" key="1">
    <source>
        <dbReference type="SAM" id="Phobius"/>
    </source>
</evidence>
<keyword evidence="1" id="KW-1133">Transmembrane helix</keyword>
<accession>A0AA39NJA4</accession>
<comment type="caution">
    <text evidence="2">The sequence shown here is derived from an EMBL/GenBank/DDBJ whole genome shotgun (WGS) entry which is preliminary data.</text>
</comment>
<reference evidence="2" key="1">
    <citation type="submission" date="2023-06" db="EMBL/GenBank/DDBJ databases">
        <authorList>
            <consortium name="Lawrence Berkeley National Laboratory"/>
            <person name="Ahrendt S."/>
            <person name="Sahu N."/>
            <person name="Indic B."/>
            <person name="Wong-Bajracharya J."/>
            <person name="Merenyi Z."/>
            <person name="Ke H.-M."/>
            <person name="Monk M."/>
            <person name="Kocsube S."/>
            <person name="Drula E."/>
            <person name="Lipzen A."/>
            <person name="Balint B."/>
            <person name="Henrissat B."/>
            <person name="Andreopoulos B."/>
            <person name="Martin F.M."/>
            <person name="Harder C.B."/>
            <person name="Rigling D."/>
            <person name="Ford K.L."/>
            <person name="Foster G.D."/>
            <person name="Pangilinan J."/>
            <person name="Papanicolaou A."/>
            <person name="Barry K."/>
            <person name="LaButti K."/>
            <person name="Viragh M."/>
            <person name="Koriabine M."/>
            <person name="Yan M."/>
            <person name="Riley R."/>
            <person name="Champramary S."/>
            <person name="Plett K.L."/>
            <person name="Tsai I.J."/>
            <person name="Slot J."/>
            <person name="Sipos G."/>
            <person name="Plett J."/>
            <person name="Nagy L.G."/>
            <person name="Grigoriev I.V."/>
        </authorList>
    </citation>
    <scope>NUCLEOTIDE SEQUENCE</scope>
    <source>
        <strain evidence="2">ICMP 16352</strain>
    </source>
</reference>
<keyword evidence="3" id="KW-1185">Reference proteome</keyword>
<evidence type="ECO:0000313" key="2">
    <source>
        <dbReference type="EMBL" id="KAK0466640.1"/>
    </source>
</evidence>
<dbReference type="EMBL" id="JAUEPR010000081">
    <property type="protein sequence ID" value="KAK0466640.1"/>
    <property type="molecule type" value="Genomic_DNA"/>
</dbReference>
<name>A0AA39NJA4_9AGAR</name>
<feature type="transmembrane region" description="Helical" evidence="1">
    <location>
        <begin position="193"/>
        <end position="214"/>
    </location>
</feature>